<protein>
    <submittedName>
        <fullName evidence="3">AAA+ superfamily ATPase</fullName>
    </submittedName>
</protein>
<dbReference type="Pfam" id="PF13173">
    <property type="entry name" value="AAA_14"/>
    <property type="match status" value="1"/>
</dbReference>
<feature type="domain" description="DUF4143" evidence="2">
    <location>
        <begin position="197"/>
        <end position="361"/>
    </location>
</feature>
<keyword evidence="4" id="KW-1185">Reference proteome</keyword>
<dbReference type="Pfam" id="PF13635">
    <property type="entry name" value="DUF4143"/>
    <property type="match status" value="1"/>
</dbReference>
<dbReference type="InterPro" id="IPR041682">
    <property type="entry name" value="AAA_14"/>
</dbReference>
<dbReference type="RefSeq" id="WP_184453422.1">
    <property type="nucleotide sequence ID" value="NZ_JACHMK010000001.1"/>
</dbReference>
<feature type="domain" description="AAA" evidence="1">
    <location>
        <begin position="22"/>
        <end position="132"/>
    </location>
</feature>
<dbReference type="InterPro" id="IPR027417">
    <property type="entry name" value="P-loop_NTPase"/>
</dbReference>
<dbReference type="PANTHER" id="PTHR43566">
    <property type="entry name" value="CONSERVED PROTEIN"/>
    <property type="match status" value="1"/>
</dbReference>
<comment type="caution">
    <text evidence="3">The sequence shown here is derived from an EMBL/GenBank/DDBJ whole genome shotgun (WGS) entry which is preliminary data.</text>
</comment>
<reference evidence="3" key="1">
    <citation type="submission" date="2020-08" db="EMBL/GenBank/DDBJ databases">
        <title>Sequencing the genomes of 1000 actinobacteria strains.</title>
        <authorList>
            <person name="Klenk H.-P."/>
        </authorList>
    </citation>
    <scope>NUCLEOTIDE SEQUENCE</scope>
    <source>
        <strain evidence="3">DSM 10695</strain>
    </source>
</reference>
<dbReference type="InterPro" id="IPR025420">
    <property type="entry name" value="DUF4143"/>
</dbReference>
<sequence length="417" mass="44837">MTDYRPRVVDGELNRRMAAMGAVLIDGPKAVGKTCTAVEVAASVFRMDVDEAARAALEVAPEQLFSSPAPIVFDEWQETPRLWNLVRRAVDDHDGRGLYVLTGSSRPRDDARVHSGAGRIARLRMRPMTLFETGHSTGEVSLQRLLDGGDPVGASSGLSIDGLLERIVVGGWPDLLDVGEREASLWLSDYLRTLAEVDVPGLGPRRNPGNITRLLAALGRSAATPLNLTSLAKDVGGARGPIASETLANYMDALERLMLIEPVPAWRPHMRSRTRLRASAVHHFVDPSLGMAALGVGTRQLRQDLNAAGLHFESLVMRDLRVYGQSLGAALASWRDSQTGHEVDAVLELPDGRWAGIEVKLGESAADAAAASLLRMAGKIDHERHGEAAALIVVTGGRFSYRRPDGVCVVPITALGP</sequence>
<dbReference type="EMBL" id="JACHMK010000001">
    <property type="protein sequence ID" value="MBB6335183.1"/>
    <property type="molecule type" value="Genomic_DNA"/>
</dbReference>
<dbReference type="AlphaFoldDB" id="A0A923IY69"/>
<evidence type="ECO:0000313" key="3">
    <source>
        <dbReference type="EMBL" id="MBB6335183.1"/>
    </source>
</evidence>
<name>A0A923IY69_9ACTO</name>
<gene>
    <name evidence="3" type="ORF">HD592_001748</name>
</gene>
<dbReference type="Proteomes" id="UP000617426">
    <property type="component" value="Unassembled WGS sequence"/>
</dbReference>
<evidence type="ECO:0000259" key="2">
    <source>
        <dbReference type="Pfam" id="PF13635"/>
    </source>
</evidence>
<dbReference type="SUPFAM" id="SSF52540">
    <property type="entry name" value="P-loop containing nucleoside triphosphate hydrolases"/>
    <property type="match status" value="1"/>
</dbReference>
<evidence type="ECO:0000259" key="1">
    <source>
        <dbReference type="Pfam" id="PF13173"/>
    </source>
</evidence>
<organism evidence="3 4">
    <name type="scientific">Schaalia hyovaginalis</name>
    <dbReference type="NCBI Taxonomy" id="29316"/>
    <lineage>
        <taxon>Bacteria</taxon>
        <taxon>Bacillati</taxon>
        <taxon>Actinomycetota</taxon>
        <taxon>Actinomycetes</taxon>
        <taxon>Actinomycetales</taxon>
        <taxon>Actinomycetaceae</taxon>
        <taxon>Schaalia</taxon>
    </lineage>
</organism>
<evidence type="ECO:0000313" key="4">
    <source>
        <dbReference type="Proteomes" id="UP000617426"/>
    </source>
</evidence>
<proteinExistence type="predicted"/>
<accession>A0A923IY69</accession>
<dbReference type="PANTHER" id="PTHR43566:SF2">
    <property type="entry name" value="DUF4143 DOMAIN-CONTAINING PROTEIN"/>
    <property type="match status" value="1"/>
</dbReference>